<protein>
    <submittedName>
        <fullName evidence="1">WGS project CBMI000000000 data, contig CS3069_c001380</fullName>
    </submittedName>
</protein>
<name>A0A090MBP2_9HYPO</name>
<reference evidence="1" key="1">
    <citation type="submission" date="2013-05" db="EMBL/GenBank/DDBJ databases">
        <title>Draft genome sequences of six wheat associated Fusarium spp. isolates.</title>
        <authorList>
            <person name="Moolhuijzen P.M."/>
            <person name="Manners J.M."/>
            <person name="Wilcox S."/>
            <person name="Bellgard M.I."/>
            <person name="Gardiner D.M."/>
        </authorList>
    </citation>
    <scope>NUCLEOTIDE SEQUENCE</scope>
    <source>
        <strain evidence="1">CS3069</strain>
    </source>
</reference>
<gene>
    <name evidence="1" type="ORF">BN850_0057800</name>
</gene>
<dbReference type="AlphaFoldDB" id="A0A090MBP2"/>
<organism evidence="1">
    <name type="scientific">Fusarium clavum</name>
    <dbReference type="NCBI Taxonomy" id="2594811"/>
    <lineage>
        <taxon>Eukaryota</taxon>
        <taxon>Fungi</taxon>
        <taxon>Dikarya</taxon>
        <taxon>Ascomycota</taxon>
        <taxon>Pezizomycotina</taxon>
        <taxon>Sordariomycetes</taxon>
        <taxon>Hypocreomycetidae</taxon>
        <taxon>Hypocreales</taxon>
        <taxon>Nectriaceae</taxon>
        <taxon>Fusarium</taxon>
        <taxon>Fusarium incarnatum-equiseti species complex</taxon>
    </lineage>
</organism>
<accession>A0A090MBP2</accession>
<evidence type="ECO:0000313" key="1">
    <source>
        <dbReference type="EMBL" id="CEG04519.1"/>
    </source>
</evidence>
<sequence>MFKAPVCHEAFFRHRNRNRLYALRLSLYWTLRQLQPPSASDAWCLSILWLNHCGQPAVMRYAVRLYDFAFLSLDEDAVTYLRRGARCIALPSSMGLSLPPPRCLVHQFPWWEQAYISAGMPSAWLFPCQDLFLQSQDASIVPAGPS</sequence>
<dbReference type="EMBL" id="CBMI010001378">
    <property type="protein sequence ID" value="CEG04519.1"/>
    <property type="molecule type" value="Genomic_DNA"/>
</dbReference>
<comment type="caution">
    <text evidence="1">The sequence shown here is derived from an EMBL/GenBank/DDBJ whole genome shotgun (WGS) entry which is preliminary data.</text>
</comment>
<proteinExistence type="predicted"/>